<organism evidence="5 6">
    <name type="scientific">Edaphochlamys debaryana</name>
    <dbReference type="NCBI Taxonomy" id="47281"/>
    <lineage>
        <taxon>Eukaryota</taxon>
        <taxon>Viridiplantae</taxon>
        <taxon>Chlorophyta</taxon>
        <taxon>core chlorophytes</taxon>
        <taxon>Chlorophyceae</taxon>
        <taxon>CS clade</taxon>
        <taxon>Chlamydomonadales</taxon>
        <taxon>Chlamydomonadales incertae sedis</taxon>
        <taxon>Edaphochlamys</taxon>
    </lineage>
</organism>
<feature type="region of interest" description="Disordered" evidence="4">
    <location>
        <begin position="597"/>
        <end position="642"/>
    </location>
</feature>
<evidence type="ECO:0000256" key="3">
    <source>
        <dbReference type="ARBA" id="ARBA00023002"/>
    </source>
</evidence>
<dbReference type="GO" id="GO:0016491">
    <property type="term" value="F:oxidoreductase activity"/>
    <property type="evidence" value="ECO:0007669"/>
    <property type="project" value="UniProtKB-KW"/>
</dbReference>
<feature type="compositionally biased region" description="Gly residues" evidence="4">
    <location>
        <begin position="612"/>
        <end position="623"/>
    </location>
</feature>
<keyword evidence="6" id="KW-1185">Reference proteome</keyword>
<feature type="compositionally biased region" description="Gly residues" evidence="4">
    <location>
        <begin position="481"/>
        <end position="492"/>
    </location>
</feature>
<gene>
    <name evidence="5" type="ORF">HYH03_016587</name>
</gene>
<dbReference type="InterPro" id="IPR050346">
    <property type="entry name" value="FMO-like"/>
</dbReference>
<dbReference type="PRINTS" id="PR00419">
    <property type="entry name" value="ADXRDTASE"/>
</dbReference>
<accession>A0A836BRG6</accession>
<evidence type="ECO:0000256" key="2">
    <source>
        <dbReference type="ARBA" id="ARBA00022827"/>
    </source>
</evidence>
<feature type="compositionally biased region" description="Low complexity" evidence="4">
    <location>
        <begin position="548"/>
        <end position="561"/>
    </location>
</feature>
<feature type="compositionally biased region" description="Gly residues" evidence="4">
    <location>
        <begin position="980"/>
        <end position="992"/>
    </location>
</feature>
<dbReference type="Gene3D" id="3.50.50.60">
    <property type="entry name" value="FAD/NAD(P)-binding domain"/>
    <property type="match status" value="1"/>
</dbReference>
<feature type="compositionally biased region" description="Low complexity" evidence="4">
    <location>
        <begin position="704"/>
        <end position="737"/>
    </location>
</feature>
<evidence type="ECO:0000256" key="4">
    <source>
        <dbReference type="SAM" id="MobiDB-lite"/>
    </source>
</evidence>
<dbReference type="SUPFAM" id="SSF51905">
    <property type="entry name" value="FAD/NAD(P)-binding domain"/>
    <property type="match status" value="1"/>
</dbReference>
<evidence type="ECO:0000313" key="5">
    <source>
        <dbReference type="EMBL" id="KAG2484633.1"/>
    </source>
</evidence>
<dbReference type="EMBL" id="JAEHOE010000146">
    <property type="protein sequence ID" value="KAG2484633.1"/>
    <property type="molecule type" value="Genomic_DNA"/>
</dbReference>
<evidence type="ECO:0008006" key="7">
    <source>
        <dbReference type="Google" id="ProtNLM"/>
    </source>
</evidence>
<dbReference type="InterPro" id="IPR036188">
    <property type="entry name" value="FAD/NAD-bd_sf"/>
</dbReference>
<feature type="region of interest" description="Disordered" evidence="4">
    <location>
        <begin position="545"/>
        <end position="576"/>
    </location>
</feature>
<keyword evidence="2" id="KW-0274">FAD</keyword>
<feature type="compositionally biased region" description="Pro residues" evidence="4">
    <location>
        <begin position="903"/>
        <end position="913"/>
    </location>
</feature>
<feature type="region of interest" description="Disordered" evidence="4">
    <location>
        <begin position="1014"/>
        <end position="1043"/>
    </location>
</feature>
<evidence type="ECO:0000256" key="1">
    <source>
        <dbReference type="ARBA" id="ARBA00022630"/>
    </source>
</evidence>
<dbReference type="OrthoDB" id="552902at2759"/>
<feature type="region of interest" description="Disordered" evidence="4">
    <location>
        <begin position="1123"/>
        <end position="1154"/>
    </location>
</feature>
<protein>
    <recommendedName>
        <fullName evidence="7">FAD/NAD(P)-binding domain-containing protein</fullName>
    </recommendedName>
</protein>
<feature type="region of interest" description="Disordered" evidence="4">
    <location>
        <begin position="1059"/>
        <end position="1080"/>
    </location>
</feature>
<dbReference type="Proteomes" id="UP000612055">
    <property type="component" value="Unassembled WGS sequence"/>
</dbReference>
<reference evidence="5" key="1">
    <citation type="journal article" date="2020" name="bioRxiv">
        <title>Comparative genomics of Chlamydomonas.</title>
        <authorList>
            <person name="Craig R.J."/>
            <person name="Hasan A.R."/>
            <person name="Ness R.W."/>
            <person name="Keightley P.D."/>
        </authorList>
    </citation>
    <scope>NUCLEOTIDE SEQUENCE</scope>
    <source>
        <strain evidence="5">CCAP 11/70</strain>
    </source>
</reference>
<feature type="compositionally biased region" description="Low complexity" evidence="4">
    <location>
        <begin position="844"/>
        <end position="864"/>
    </location>
</feature>
<feature type="region of interest" description="Disordered" evidence="4">
    <location>
        <begin position="674"/>
        <end position="737"/>
    </location>
</feature>
<keyword evidence="3" id="KW-0560">Oxidoreductase</keyword>
<feature type="region of interest" description="Disordered" evidence="4">
    <location>
        <begin position="479"/>
        <end position="520"/>
    </location>
</feature>
<feature type="region of interest" description="Disordered" evidence="4">
    <location>
        <begin position="969"/>
        <end position="998"/>
    </location>
</feature>
<comment type="caution">
    <text evidence="5">The sequence shown here is derived from an EMBL/GenBank/DDBJ whole genome shotgun (WGS) entry which is preliminary data.</text>
</comment>
<dbReference type="PANTHER" id="PTHR23023">
    <property type="entry name" value="DIMETHYLANILINE MONOOXYGENASE"/>
    <property type="match status" value="1"/>
</dbReference>
<sequence>MSHIEEVVIVGSGPSGLVCASALLAAGFSVQDARLHLAAYAAFHNVTSSVRSNCRLMSLERLEPARGDAYAEPSAAGGKWRLVFEDSSPGQGGSAQQQGPGARYALTADFVILATGQPQPSQNPAELLPPAQAALIPPGCRLMHASAATAAEVEAAGGAWVVGDGEAAVDAASAAALLRKGRGVRLLKTGPAGVCEVDGPSLLDSARRRALGAAMQPHPSLPVPSNVDRALRAPTKRRFWAHLGSKPEPPLALVHPTSASTGATGADGGGAPGLVVWAPSLEDPRVLPFLGPSLRAALLRPPGVEGSAGGSGAHACLYRGMLHPDVPGLAFVGLEAHAGTSLLLHQLQARWLVSYLTAALPAPSLEAMRADLARQRAWRAAALTVPYMSRGGSLAAAGERGYAAQLLVDLEGLVALRREGGRRAAGSADLSRSADVKAGATEALVELPVAPDVSLTNTGVELRGSPSSGVSRFKRLSERVIGGGGSGTGSGGDFSPQRRASAAFDGPTASPLRGQSSSSRLVLSVASPPLAPYLQEKLRRAVTTTQLPAGPTSAASTPSASVRGGSAFPNPRGIKATDSFKRNASLDLCPRQHSTASVLGRLGGSSKRRFGTGHGSGNGGGNSRGNSNSGCKSPAGRRESDLSAQLHHLSSRTGVDMAVLADLLTDDGAGGGGLGGGGRGGGGGALAQQHSGTGKAAGSTCLLREGSSSRASRPSNGSGVRPSALPRPTLAAPTAAPGQALDPVLSVGSDMEYSCEQAAAAAMAAAAAAASVVSVTEAAAAHAGADALDGHARDSGSAANVLSEGLASPFVALGLCAVAAGCGQLFGASSGKRYSFTAGGGLVGEPSNGSSSGPSERGAAARRGSALAVVEERGTSACLDAASEAAAAASAAAATAAAGCAPSPVPFPAPPRPRSTRVPGPDMLRHSSTRGPSGCGEPHSEAELDSDDEGSRRDDSSTDRYYWRRLAASRRSQERIGDAPVGGPGGSEGAAGGRPAQSSFKGQLAALRHALLGSQGGDRDSARRHGSPAVEARPHSQGPAPSAPTIVALACAAVIAEPDAAEQGQGRLAETATGSAGRSPVHTAVVSAAAVSPAGSPRRTPSRAALALASASAYPAYNASAASDWQAGSPGRWRSPRVSAGGSPAVDSPRRRHTSSCLYPRMGGAAPGLAAGGVAAADALSVAMALTATSSSARRIGGSRRVAPDMQD</sequence>
<feature type="region of interest" description="Disordered" evidence="4">
    <location>
        <begin position="842"/>
        <end position="864"/>
    </location>
</feature>
<feature type="region of interest" description="Disordered" evidence="4">
    <location>
        <begin position="899"/>
        <end position="957"/>
    </location>
</feature>
<keyword evidence="1" id="KW-0285">Flavoprotein</keyword>
<dbReference type="AlphaFoldDB" id="A0A836BRG6"/>
<evidence type="ECO:0000313" key="6">
    <source>
        <dbReference type="Proteomes" id="UP000612055"/>
    </source>
</evidence>
<name>A0A836BRG6_9CHLO</name>
<feature type="compositionally biased region" description="Gly residues" evidence="4">
    <location>
        <begin position="674"/>
        <end position="685"/>
    </location>
</feature>
<proteinExistence type="predicted"/>